<sequence length="81" mass="9782">MIKLKLEKEAKDRLISDIQQFIYNEHGEEIGRLAAEQYFDFFKEKLGPLIYNQALYDARVLMEQKMMSLEEDFYTLEKRVK</sequence>
<keyword evidence="2" id="KW-1185">Reference proteome</keyword>
<dbReference type="EMBL" id="JARMAB010000034">
    <property type="protein sequence ID" value="MED1205488.1"/>
    <property type="molecule type" value="Genomic_DNA"/>
</dbReference>
<dbReference type="RefSeq" id="WP_066269609.1">
    <property type="nucleotide sequence ID" value="NZ_JARMAB010000034.1"/>
</dbReference>
<accession>A0ABU6MM98</accession>
<dbReference type="InterPro" id="IPR018680">
    <property type="entry name" value="DUF2164"/>
</dbReference>
<comment type="caution">
    <text evidence="1">The sequence shown here is derived from an EMBL/GenBank/DDBJ whole genome shotgun (WGS) entry which is preliminary data.</text>
</comment>
<organism evidence="1 2">
    <name type="scientific">Heyndrickxia acidicola</name>
    <dbReference type="NCBI Taxonomy" id="209389"/>
    <lineage>
        <taxon>Bacteria</taxon>
        <taxon>Bacillati</taxon>
        <taxon>Bacillota</taxon>
        <taxon>Bacilli</taxon>
        <taxon>Bacillales</taxon>
        <taxon>Bacillaceae</taxon>
        <taxon>Heyndrickxia</taxon>
    </lineage>
</organism>
<name>A0ABU6MM98_9BACI</name>
<evidence type="ECO:0000313" key="1">
    <source>
        <dbReference type="EMBL" id="MED1205488.1"/>
    </source>
</evidence>
<proteinExistence type="predicted"/>
<protein>
    <submittedName>
        <fullName evidence="1">DUF2164 domain-containing protein</fullName>
    </submittedName>
</protein>
<reference evidence="1 2" key="1">
    <citation type="submission" date="2023-03" db="EMBL/GenBank/DDBJ databases">
        <title>Bacillus Genome Sequencing.</title>
        <authorList>
            <person name="Dunlap C."/>
        </authorList>
    </citation>
    <scope>NUCLEOTIDE SEQUENCE [LARGE SCALE GENOMIC DNA]</scope>
    <source>
        <strain evidence="1 2">B-23453</strain>
    </source>
</reference>
<dbReference type="Proteomes" id="UP001341444">
    <property type="component" value="Unassembled WGS sequence"/>
</dbReference>
<gene>
    <name evidence="1" type="ORF">P4T90_20845</name>
</gene>
<evidence type="ECO:0000313" key="2">
    <source>
        <dbReference type="Proteomes" id="UP001341444"/>
    </source>
</evidence>
<dbReference type="Pfam" id="PF09932">
    <property type="entry name" value="DUF2164"/>
    <property type="match status" value="1"/>
</dbReference>